<dbReference type="RefSeq" id="XP_020047001.1">
    <property type="nucleotide sequence ID" value="XM_020190579.1"/>
</dbReference>
<name>A0A1D2VGA0_9ASCO</name>
<dbReference type="CDD" id="cd12381">
    <property type="entry name" value="RRM4_I_PABPs"/>
    <property type="match status" value="1"/>
</dbReference>
<evidence type="ECO:0000313" key="18">
    <source>
        <dbReference type="Proteomes" id="UP000095038"/>
    </source>
</evidence>
<dbReference type="Gene3D" id="3.30.70.330">
    <property type="match status" value="4"/>
</dbReference>
<dbReference type="STRING" id="1344418.A0A1D2VGA0"/>
<feature type="domain" description="PABC" evidence="16">
    <location>
        <begin position="489"/>
        <end position="571"/>
    </location>
</feature>
<comment type="subcellular location">
    <subcellularLocation>
        <location evidence="2 14">Cytoplasm</location>
    </subcellularLocation>
    <subcellularLocation>
        <location evidence="1">Nucleus</location>
    </subcellularLocation>
</comment>
<protein>
    <recommendedName>
        <fullName evidence="14">Polyadenylate-binding protein</fullName>
        <shortName evidence="14">PABP</shortName>
    </recommendedName>
</protein>
<evidence type="ECO:0000259" key="15">
    <source>
        <dbReference type="PROSITE" id="PS50102"/>
    </source>
</evidence>
<dbReference type="FunFam" id="3.30.70.330:FF:000648">
    <property type="entry name" value="Polyadenylate-binding protein"/>
    <property type="match status" value="1"/>
</dbReference>
<dbReference type="InterPro" id="IPR034364">
    <property type="entry name" value="PABP_RRM1"/>
</dbReference>
<dbReference type="FunFam" id="3.30.70.330:FF:000441">
    <property type="entry name" value="Polyadenylate-binding protein"/>
    <property type="match status" value="1"/>
</dbReference>
<keyword evidence="4" id="KW-0813">Transport</keyword>
<dbReference type="InterPro" id="IPR045305">
    <property type="entry name" value="RRM2_I_PABPs"/>
</dbReference>
<keyword evidence="18" id="KW-1185">Reference proteome</keyword>
<evidence type="ECO:0000256" key="1">
    <source>
        <dbReference type="ARBA" id="ARBA00004123"/>
    </source>
</evidence>
<feature type="domain" description="RRM" evidence="15">
    <location>
        <begin position="187"/>
        <end position="264"/>
    </location>
</feature>
<keyword evidence="8" id="KW-0509">mRNA transport</keyword>
<dbReference type="InterPro" id="IPR003954">
    <property type="entry name" value="RRM_euk-type"/>
</dbReference>
<keyword evidence="9" id="KW-0810">Translation regulation</keyword>
<accession>A0A1D2VGA0</accession>
<dbReference type="InterPro" id="IPR012677">
    <property type="entry name" value="Nucleotide-bd_a/b_plait_sf"/>
</dbReference>
<dbReference type="SMART" id="SM00360">
    <property type="entry name" value="RRM"/>
    <property type="match status" value="4"/>
</dbReference>
<dbReference type="SUPFAM" id="SSF54928">
    <property type="entry name" value="RNA-binding domain, RBD"/>
    <property type="match status" value="2"/>
</dbReference>
<organism evidence="17 18">
    <name type="scientific">Ascoidea rubescens DSM 1968</name>
    <dbReference type="NCBI Taxonomy" id="1344418"/>
    <lineage>
        <taxon>Eukaryota</taxon>
        <taxon>Fungi</taxon>
        <taxon>Dikarya</taxon>
        <taxon>Ascomycota</taxon>
        <taxon>Saccharomycotina</taxon>
        <taxon>Saccharomycetes</taxon>
        <taxon>Ascoideaceae</taxon>
        <taxon>Ascoidea</taxon>
    </lineage>
</organism>
<dbReference type="PROSITE" id="PS50102">
    <property type="entry name" value="RRM"/>
    <property type="match status" value="4"/>
</dbReference>
<dbReference type="GO" id="GO:0000289">
    <property type="term" value="P:nuclear-transcribed mRNA poly(A) tail shortening"/>
    <property type="evidence" value="ECO:0007669"/>
    <property type="project" value="EnsemblFungi"/>
</dbReference>
<evidence type="ECO:0000256" key="10">
    <source>
        <dbReference type="ARBA" id="ARBA00022884"/>
    </source>
</evidence>
<dbReference type="Proteomes" id="UP000095038">
    <property type="component" value="Unassembled WGS sequence"/>
</dbReference>
<comment type="function">
    <text evidence="12">Binds the poly(A) tail of mRNA. Appears to be an important mediator of the multiple roles of the poly(A) tail in mRNA biogenesis, stability and translation. In the nucleus, involved in both mRNA cleavage and polyadenylation. Is also required for efficient mRNA export to the cytoplasm. Acts in concert with a poly(A)-specific nuclease (PAN) to affect poly(A) tail shortening, which may occur concomitantly with either nucleocytoplasmic mRNA transport or translational initiation. In the cytoplasm, stimulates translation initiation and regulates mRNA decay through translation termination-coupled poly(A) shortening, probably mediated by PAN.</text>
</comment>
<comment type="similarity">
    <text evidence="3 14">Belongs to the polyadenylate-binding protein type-1 family.</text>
</comment>
<dbReference type="Pfam" id="PF00076">
    <property type="entry name" value="RRM_1"/>
    <property type="match status" value="4"/>
</dbReference>
<evidence type="ECO:0000256" key="6">
    <source>
        <dbReference type="ARBA" id="ARBA00022664"/>
    </source>
</evidence>
<dbReference type="GO" id="GO:1990841">
    <property type="term" value="F:promoter-specific chromatin binding"/>
    <property type="evidence" value="ECO:0007669"/>
    <property type="project" value="EnsemblFungi"/>
</dbReference>
<evidence type="ECO:0000256" key="7">
    <source>
        <dbReference type="ARBA" id="ARBA00022737"/>
    </source>
</evidence>
<dbReference type="SMART" id="SM00361">
    <property type="entry name" value="RRM_1"/>
    <property type="match status" value="4"/>
</dbReference>
<evidence type="ECO:0000259" key="16">
    <source>
        <dbReference type="PROSITE" id="PS51309"/>
    </source>
</evidence>
<dbReference type="PANTHER" id="PTHR24012">
    <property type="entry name" value="RNA BINDING PROTEIN"/>
    <property type="match status" value="1"/>
</dbReference>
<dbReference type="InParanoid" id="A0A1D2VGA0"/>
<evidence type="ECO:0000256" key="2">
    <source>
        <dbReference type="ARBA" id="ARBA00004496"/>
    </source>
</evidence>
<evidence type="ECO:0000256" key="12">
    <source>
        <dbReference type="ARBA" id="ARBA00024761"/>
    </source>
</evidence>
<feature type="domain" description="RRM" evidence="15">
    <location>
        <begin position="94"/>
        <end position="171"/>
    </location>
</feature>
<dbReference type="CDD" id="cd12379">
    <property type="entry name" value="RRM2_I_PABPs"/>
    <property type="match status" value="1"/>
</dbReference>
<dbReference type="InterPro" id="IPR035979">
    <property type="entry name" value="RBD_domain_sf"/>
</dbReference>
<gene>
    <name evidence="17" type="ORF">ASCRUDRAFT_35170</name>
</gene>
<dbReference type="Gene3D" id="1.10.1900.10">
    <property type="entry name" value="c-terminal domain of poly(a) binding protein"/>
    <property type="match status" value="1"/>
</dbReference>
<feature type="domain" description="RRM" evidence="15">
    <location>
        <begin position="290"/>
        <end position="367"/>
    </location>
</feature>
<evidence type="ECO:0000256" key="13">
    <source>
        <dbReference type="PROSITE-ProRule" id="PRU00176"/>
    </source>
</evidence>
<dbReference type="OrthoDB" id="19742at2759"/>
<dbReference type="NCBIfam" id="TIGR01628">
    <property type="entry name" value="PABP-1234"/>
    <property type="match status" value="1"/>
</dbReference>
<evidence type="ECO:0000256" key="9">
    <source>
        <dbReference type="ARBA" id="ARBA00022845"/>
    </source>
</evidence>
<evidence type="ECO:0000256" key="5">
    <source>
        <dbReference type="ARBA" id="ARBA00022490"/>
    </source>
</evidence>
<feature type="domain" description="RRM" evidence="15">
    <location>
        <begin position="6"/>
        <end position="84"/>
    </location>
</feature>
<keyword evidence="5 14" id="KW-0963">Cytoplasm</keyword>
<dbReference type="GO" id="GO:0008143">
    <property type="term" value="F:poly(A) binding"/>
    <property type="evidence" value="ECO:0007669"/>
    <property type="project" value="EnsemblFungi"/>
</dbReference>
<dbReference type="GO" id="GO:0140693">
    <property type="term" value="F:molecular condensate scaffold activity"/>
    <property type="evidence" value="ECO:0007669"/>
    <property type="project" value="EnsemblFungi"/>
</dbReference>
<dbReference type="SUPFAM" id="SSF63570">
    <property type="entry name" value="PABC (PABP) domain"/>
    <property type="match status" value="1"/>
</dbReference>
<evidence type="ECO:0000256" key="14">
    <source>
        <dbReference type="RuleBase" id="RU362004"/>
    </source>
</evidence>
<evidence type="ECO:0000256" key="4">
    <source>
        <dbReference type="ARBA" id="ARBA00022448"/>
    </source>
</evidence>
<evidence type="ECO:0000313" key="17">
    <source>
        <dbReference type="EMBL" id="ODV60694.1"/>
    </source>
</evidence>
<sequence>MPESSASLYVGELDPSVNEATLFEVFSSIGQVTSIRVCRDAVTKRSLGYAYVNFQFTKDAEVAMEQLNYSLIKNRPCRIMWSQRDPSKRRDGSANIFIKNLDPAIDNKALHDTFSAFGKILSCKVATDEFGNSKGFGFVHYENDEAARNAIESVNGMLLNNNEVYVAYHISRKDRESKFESMKANFTNVYVKNIEPETSDEDFNKLFNAFGTITSISLERNPDGNLKGFGFVNFENHQDALKAVESLNNKEFHGKTLYVGRAQKKRERVDELKKQHEQSRLEKITKYQGVNLFIKNIDDNISDDQLRSEFAVFGTITSSRIMVDEKGKSKGFGFVCFSSPEEASKAVSEMNQKMVWGKPLYVALAQRKDVRRAQLSQQIEARNRVRMQQAAVAAGANAGGLNNQFIPPMFYGQGAPQQFLGRGPFVASPGPNTQLVLPQGIPPPPPQQTQWARAVPNGQPIPMYNLPPNNGNNGGSPFNDFNQNQPNPQMPNHQAILNNYPLDQQKRFLGEELYAKVISTGKVQNDEEAAGKITGMILDLDNKEIVQILENDDIFKSHFEEALAAYQDFKKSNENSNIQN</sequence>
<dbReference type="EMBL" id="KV454481">
    <property type="protein sequence ID" value="ODV60694.1"/>
    <property type="molecule type" value="Genomic_DNA"/>
</dbReference>
<dbReference type="GO" id="GO:0071014">
    <property type="term" value="C:post-mRNA release spliceosomal complex"/>
    <property type="evidence" value="ECO:0007669"/>
    <property type="project" value="EnsemblFungi"/>
</dbReference>
<evidence type="ECO:0000256" key="3">
    <source>
        <dbReference type="ARBA" id="ARBA00008557"/>
    </source>
</evidence>
<proteinExistence type="inferred from homology"/>
<dbReference type="Pfam" id="PF00658">
    <property type="entry name" value="MLLE"/>
    <property type="match status" value="1"/>
</dbReference>
<dbReference type="InterPro" id="IPR000504">
    <property type="entry name" value="RRM_dom"/>
</dbReference>
<dbReference type="PROSITE" id="PS51309">
    <property type="entry name" value="PABC"/>
    <property type="match status" value="1"/>
</dbReference>
<keyword evidence="11" id="KW-0539">Nucleus</keyword>
<reference evidence="18" key="1">
    <citation type="submission" date="2016-05" db="EMBL/GenBank/DDBJ databases">
        <title>Comparative genomics of biotechnologically important yeasts.</title>
        <authorList>
            <consortium name="DOE Joint Genome Institute"/>
            <person name="Riley R."/>
            <person name="Haridas S."/>
            <person name="Wolfe K.H."/>
            <person name="Lopes M.R."/>
            <person name="Hittinger C.T."/>
            <person name="Goker M."/>
            <person name="Salamov A."/>
            <person name="Wisecaver J."/>
            <person name="Long T.M."/>
            <person name="Aerts A.L."/>
            <person name="Barry K."/>
            <person name="Choi C."/>
            <person name="Clum A."/>
            <person name="Coughlan A.Y."/>
            <person name="Deshpande S."/>
            <person name="Douglass A.P."/>
            <person name="Hanson S.J."/>
            <person name="Klenk H.-P."/>
            <person name="Labutti K."/>
            <person name="Lapidus A."/>
            <person name="Lindquist E."/>
            <person name="Lipzen A."/>
            <person name="Meier-Kolthoff J.P."/>
            <person name="Ohm R.A."/>
            <person name="Otillar R.P."/>
            <person name="Pangilinan J."/>
            <person name="Peng Y."/>
            <person name="Rokas A."/>
            <person name="Rosa C.A."/>
            <person name="Scheuner C."/>
            <person name="Sibirny A.A."/>
            <person name="Slot J.C."/>
            <person name="Stielow J.B."/>
            <person name="Sun H."/>
            <person name="Kurtzman C.P."/>
            <person name="Blackwell M."/>
            <person name="Grigoriev I.V."/>
            <person name="Jeffries T.W."/>
        </authorList>
    </citation>
    <scope>NUCLEOTIDE SEQUENCE [LARGE SCALE GENOMIC DNA]</scope>
    <source>
        <strain evidence="18">DSM 1968</strain>
    </source>
</reference>
<dbReference type="FunFam" id="3.30.70.330:FF:000003">
    <property type="entry name" value="Polyadenylate-binding protein"/>
    <property type="match status" value="1"/>
</dbReference>
<dbReference type="AlphaFoldDB" id="A0A1D2VGA0"/>
<dbReference type="CDD" id="cd12380">
    <property type="entry name" value="RRM3_I_PABPs"/>
    <property type="match status" value="1"/>
</dbReference>
<keyword evidence="10 13" id="KW-0694">RNA-binding</keyword>
<dbReference type="GO" id="GO:0060211">
    <property type="term" value="P:regulation of nuclear-transcribed mRNA poly(A) tail shortening"/>
    <property type="evidence" value="ECO:0007669"/>
    <property type="project" value="EnsemblFungi"/>
</dbReference>
<dbReference type="GO" id="GO:0008428">
    <property type="term" value="F:ribonuclease inhibitor activity"/>
    <property type="evidence" value="ECO:0007669"/>
    <property type="project" value="EnsemblFungi"/>
</dbReference>
<dbReference type="GO" id="GO:0051028">
    <property type="term" value="P:mRNA transport"/>
    <property type="evidence" value="ECO:0007669"/>
    <property type="project" value="UniProtKB-KW"/>
</dbReference>
<evidence type="ECO:0000256" key="11">
    <source>
        <dbReference type="ARBA" id="ARBA00023242"/>
    </source>
</evidence>
<dbReference type="InterPro" id="IPR036053">
    <property type="entry name" value="PABP-dom"/>
</dbReference>
<dbReference type="GO" id="GO:0005840">
    <property type="term" value="C:ribosome"/>
    <property type="evidence" value="ECO:0007669"/>
    <property type="project" value="EnsemblFungi"/>
</dbReference>
<dbReference type="FunFam" id="3.30.70.330:FF:000520">
    <property type="entry name" value="Polyadenylate-binding protein"/>
    <property type="match status" value="1"/>
</dbReference>
<keyword evidence="7" id="KW-0677">Repeat</keyword>
<keyword evidence="6" id="KW-0507">mRNA processing</keyword>
<dbReference type="GO" id="GO:0006446">
    <property type="term" value="P:regulation of translational initiation"/>
    <property type="evidence" value="ECO:0007669"/>
    <property type="project" value="EnsemblFungi"/>
</dbReference>
<dbReference type="FunCoup" id="A0A1D2VGA0">
    <property type="interactions" value="1366"/>
</dbReference>
<dbReference type="InterPro" id="IPR006515">
    <property type="entry name" value="PABP_1234"/>
</dbReference>
<dbReference type="GO" id="GO:0031124">
    <property type="term" value="P:mRNA 3'-end processing"/>
    <property type="evidence" value="ECO:0007669"/>
    <property type="project" value="EnsemblFungi"/>
</dbReference>
<evidence type="ECO:0000256" key="8">
    <source>
        <dbReference type="ARBA" id="ARBA00022816"/>
    </source>
</evidence>
<dbReference type="GeneID" id="30964215"/>
<dbReference type="InterPro" id="IPR002004">
    <property type="entry name" value="PABP_HYD_C"/>
</dbReference>
<dbReference type="SMART" id="SM00517">
    <property type="entry name" value="PolyA"/>
    <property type="match status" value="1"/>
</dbReference>
<dbReference type="GO" id="GO:0010494">
    <property type="term" value="C:cytoplasmic stress granule"/>
    <property type="evidence" value="ECO:0007669"/>
    <property type="project" value="EnsemblFungi"/>
</dbReference>
<dbReference type="CDD" id="cd12378">
    <property type="entry name" value="RRM1_I_PABPs"/>
    <property type="match status" value="1"/>
</dbReference>